<evidence type="ECO:0000313" key="3">
    <source>
        <dbReference type="Proteomes" id="UP000269396"/>
    </source>
</evidence>
<dbReference type="STRING" id="31246.A0A183P7D9"/>
<dbReference type="AlphaFoldDB" id="A0A183P7D9"/>
<sequence length="166" mass="19294">MELLFWHTGSFHHAVQNTLRRPTDKSNNLTSGQQNSQGHYQQQNLNRKTNSPNKVFTNPNHPDSASLRDPQKVNQWRHHLCNGPWFGCYETAKRLRKQMESGHIVVERHAQPVTLGNVRARSVMERIRQKLTGTERDQMMSVSAQVDFLIREATSNQNLCQMYIGW</sequence>
<evidence type="ECO:0000256" key="1">
    <source>
        <dbReference type="SAM" id="MobiDB-lite"/>
    </source>
</evidence>
<feature type="region of interest" description="Disordered" evidence="1">
    <location>
        <begin position="19"/>
        <end position="68"/>
    </location>
</feature>
<feature type="compositionally biased region" description="Polar residues" evidence="1">
    <location>
        <begin position="45"/>
        <end position="63"/>
    </location>
</feature>
<gene>
    <name evidence="2" type="ORF">SMTD_LOCUS10275</name>
</gene>
<dbReference type="InterPro" id="IPR050517">
    <property type="entry name" value="DDR_Repair_Kinase"/>
</dbReference>
<dbReference type="GO" id="GO:0016242">
    <property type="term" value="P:negative regulation of macroautophagy"/>
    <property type="evidence" value="ECO:0007669"/>
    <property type="project" value="TreeGrafter"/>
</dbReference>
<dbReference type="SMART" id="SM01343">
    <property type="entry name" value="FATC"/>
    <property type="match status" value="1"/>
</dbReference>
<dbReference type="PANTHER" id="PTHR11139:SF9">
    <property type="entry name" value="SERINE_THREONINE-PROTEIN KINASE MTOR"/>
    <property type="match status" value="1"/>
</dbReference>
<accession>A0A183P7D9</accession>
<dbReference type="GO" id="GO:0031931">
    <property type="term" value="C:TORC1 complex"/>
    <property type="evidence" value="ECO:0007669"/>
    <property type="project" value="TreeGrafter"/>
</dbReference>
<dbReference type="EMBL" id="UZAL01030432">
    <property type="protein sequence ID" value="VDP53768.1"/>
    <property type="molecule type" value="Genomic_DNA"/>
</dbReference>
<keyword evidence="3" id="KW-1185">Reference proteome</keyword>
<name>A0A183P7D9_9TREM</name>
<feature type="compositionally biased region" description="Polar residues" evidence="1">
    <location>
        <begin position="19"/>
        <end position="30"/>
    </location>
</feature>
<protein>
    <submittedName>
        <fullName evidence="2">Uncharacterized protein</fullName>
    </submittedName>
</protein>
<organism evidence="2 3">
    <name type="scientific">Schistosoma mattheei</name>
    <dbReference type="NCBI Taxonomy" id="31246"/>
    <lineage>
        <taxon>Eukaryota</taxon>
        <taxon>Metazoa</taxon>
        <taxon>Spiralia</taxon>
        <taxon>Lophotrochozoa</taxon>
        <taxon>Platyhelminthes</taxon>
        <taxon>Trematoda</taxon>
        <taxon>Digenea</taxon>
        <taxon>Strigeidida</taxon>
        <taxon>Schistosomatoidea</taxon>
        <taxon>Schistosomatidae</taxon>
        <taxon>Schistosoma</taxon>
    </lineage>
</organism>
<reference evidence="2 3" key="1">
    <citation type="submission" date="2018-11" db="EMBL/GenBank/DDBJ databases">
        <authorList>
            <consortium name="Pathogen Informatics"/>
        </authorList>
    </citation>
    <scope>NUCLEOTIDE SEQUENCE [LARGE SCALE GENOMIC DNA]</scope>
    <source>
        <strain>Denwood</strain>
        <strain evidence="3">Zambia</strain>
    </source>
</reference>
<dbReference type="GO" id="GO:0005634">
    <property type="term" value="C:nucleus"/>
    <property type="evidence" value="ECO:0007669"/>
    <property type="project" value="TreeGrafter"/>
</dbReference>
<proteinExistence type="predicted"/>
<evidence type="ECO:0000313" key="2">
    <source>
        <dbReference type="EMBL" id="VDP53768.1"/>
    </source>
</evidence>
<dbReference type="GO" id="GO:0004674">
    <property type="term" value="F:protein serine/threonine kinase activity"/>
    <property type="evidence" value="ECO:0007669"/>
    <property type="project" value="TreeGrafter"/>
</dbReference>
<dbReference type="PROSITE" id="PS51190">
    <property type="entry name" value="FATC"/>
    <property type="match status" value="1"/>
</dbReference>
<dbReference type="PANTHER" id="PTHR11139">
    <property type="entry name" value="ATAXIA TELANGIECTASIA MUTATED ATM -RELATED"/>
    <property type="match status" value="1"/>
</dbReference>
<dbReference type="InterPro" id="IPR003152">
    <property type="entry name" value="FATC_dom"/>
</dbReference>
<feature type="compositionally biased region" description="Low complexity" evidence="1">
    <location>
        <begin position="31"/>
        <end position="44"/>
    </location>
</feature>
<dbReference type="GO" id="GO:0005737">
    <property type="term" value="C:cytoplasm"/>
    <property type="evidence" value="ECO:0007669"/>
    <property type="project" value="TreeGrafter"/>
</dbReference>
<dbReference type="Pfam" id="PF02260">
    <property type="entry name" value="FATC"/>
    <property type="match status" value="1"/>
</dbReference>
<dbReference type="Proteomes" id="UP000269396">
    <property type="component" value="Unassembled WGS sequence"/>
</dbReference>
<dbReference type="GO" id="GO:0031932">
    <property type="term" value="C:TORC2 complex"/>
    <property type="evidence" value="ECO:0007669"/>
    <property type="project" value="TreeGrafter"/>
</dbReference>
<dbReference type="GO" id="GO:0031929">
    <property type="term" value="P:TOR signaling"/>
    <property type="evidence" value="ECO:0007669"/>
    <property type="project" value="TreeGrafter"/>
</dbReference>